<proteinExistence type="predicted"/>
<comment type="caution">
    <text evidence="3">The sequence shown here is derived from an EMBL/GenBank/DDBJ whole genome shotgun (WGS) entry which is preliminary data.</text>
</comment>
<evidence type="ECO:0000256" key="2">
    <source>
        <dbReference type="SAM" id="SignalP"/>
    </source>
</evidence>
<protein>
    <submittedName>
        <fullName evidence="3">Uncharacterized protein</fullName>
    </submittedName>
</protein>
<feature type="compositionally biased region" description="Low complexity" evidence="1">
    <location>
        <begin position="27"/>
        <end position="53"/>
    </location>
</feature>
<sequence length="335" mass="34953">MSVALMVAILAGWVAHYVPAGDTRAHATGTAGEDPTATTDAAADAGPSGAAAPGDAATTSFVTSCGKLLDVVPTRAVAHDTAVQVTLELHPVCPTGEWIESRAFHVVLSDATGAELASGSFDLTDQPVLSPGFGDPASEVVARFGRGTAWASPDALAAAIADGTVVVACEAGDGMTGTPVPAGDVTGAVRRTVEASAPAPAAGRSREETALAALRRQARVDDPSVSLLEGAWVPQLSSKRSGTYDHHDAHAYSLADIYQQFLSLRLRFPNVRLLNSSDWGSYTLRGYWVVIAGVPYTRPNQPNGWCSVRRIPPSQCFAKRLVRYGNPDGATRHRA</sequence>
<gene>
    <name evidence="3" type="ORF">FB382_000093</name>
</gene>
<dbReference type="EMBL" id="JACGXA010000001">
    <property type="protein sequence ID" value="MBA8801802.1"/>
    <property type="molecule type" value="Genomic_DNA"/>
</dbReference>
<dbReference type="RefSeq" id="WP_182535839.1">
    <property type="nucleotide sequence ID" value="NZ_JACGXA010000001.1"/>
</dbReference>
<feature type="chain" id="PRO_5038547828" evidence="2">
    <location>
        <begin position="21"/>
        <end position="335"/>
    </location>
</feature>
<organism evidence="3 4">
    <name type="scientific">Nocardioides ginsengisegetis</name>
    <dbReference type="NCBI Taxonomy" id="661491"/>
    <lineage>
        <taxon>Bacteria</taxon>
        <taxon>Bacillati</taxon>
        <taxon>Actinomycetota</taxon>
        <taxon>Actinomycetes</taxon>
        <taxon>Propionibacteriales</taxon>
        <taxon>Nocardioidaceae</taxon>
        <taxon>Nocardioides</taxon>
    </lineage>
</organism>
<accession>A0A7W3IW78</accession>
<evidence type="ECO:0000256" key="1">
    <source>
        <dbReference type="SAM" id="MobiDB-lite"/>
    </source>
</evidence>
<feature type="signal peptide" evidence="2">
    <location>
        <begin position="1"/>
        <end position="20"/>
    </location>
</feature>
<dbReference type="AlphaFoldDB" id="A0A7W3IW78"/>
<evidence type="ECO:0000313" key="4">
    <source>
        <dbReference type="Proteomes" id="UP000580910"/>
    </source>
</evidence>
<dbReference type="Proteomes" id="UP000580910">
    <property type="component" value="Unassembled WGS sequence"/>
</dbReference>
<feature type="region of interest" description="Disordered" evidence="1">
    <location>
        <begin position="26"/>
        <end position="53"/>
    </location>
</feature>
<name>A0A7W3IW78_9ACTN</name>
<reference evidence="3 4" key="1">
    <citation type="submission" date="2020-07" db="EMBL/GenBank/DDBJ databases">
        <title>Sequencing the genomes of 1000 actinobacteria strains.</title>
        <authorList>
            <person name="Klenk H.-P."/>
        </authorList>
    </citation>
    <scope>NUCLEOTIDE SEQUENCE [LARGE SCALE GENOMIC DNA]</scope>
    <source>
        <strain evidence="3 4">DSM 21349</strain>
    </source>
</reference>
<keyword evidence="4" id="KW-1185">Reference proteome</keyword>
<evidence type="ECO:0000313" key="3">
    <source>
        <dbReference type="EMBL" id="MBA8801802.1"/>
    </source>
</evidence>
<keyword evidence="2" id="KW-0732">Signal</keyword>